<dbReference type="EC" id="5.1.1.1" evidence="5"/>
<dbReference type="PROSITE" id="PS00395">
    <property type="entry name" value="ALANINE_RACEMASE"/>
    <property type="match status" value="1"/>
</dbReference>
<evidence type="ECO:0000259" key="8">
    <source>
        <dbReference type="SMART" id="SM01005"/>
    </source>
</evidence>
<dbReference type="SUPFAM" id="SSF50621">
    <property type="entry name" value="Alanine racemase C-terminal domain-like"/>
    <property type="match status" value="1"/>
</dbReference>
<dbReference type="FunFam" id="3.20.20.10:FF:000002">
    <property type="entry name" value="Alanine racemase"/>
    <property type="match status" value="1"/>
</dbReference>
<dbReference type="GO" id="GO:0005829">
    <property type="term" value="C:cytosol"/>
    <property type="evidence" value="ECO:0007669"/>
    <property type="project" value="TreeGrafter"/>
</dbReference>
<evidence type="ECO:0000256" key="6">
    <source>
        <dbReference type="PIRSR" id="PIRSR600821-50"/>
    </source>
</evidence>
<keyword evidence="4 5" id="KW-0413">Isomerase</keyword>
<dbReference type="GO" id="GO:0008784">
    <property type="term" value="F:alanine racemase activity"/>
    <property type="evidence" value="ECO:0007669"/>
    <property type="project" value="UniProtKB-UniRule"/>
</dbReference>
<evidence type="ECO:0000256" key="5">
    <source>
        <dbReference type="HAMAP-Rule" id="MF_01201"/>
    </source>
</evidence>
<dbReference type="PANTHER" id="PTHR30511:SF0">
    <property type="entry name" value="ALANINE RACEMASE, CATABOLIC-RELATED"/>
    <property type="match status" value="1"/>
</dbReference>
<evidence type="ECO:0000256" key="1">
    <source>
        <dbReference type="ARBA" id="ARBA00000316"/>
    </source>
</evidence>
<dbReference type="AlphaFoldDB" id="A0A1Y3PSJ6"/>
<comment type="catalytic activity">
    <reaction evidence="1 5">
        <text>L-alanine = D-alanine</text>
        <dbReference type="Rhea" id="RHEA:20249"/>
        <dbReference type="ChEBI" id="CHEBI:57416"/>
        <dbReference type="ChEBI" id="CHEBI:57972"/>
        <dbReference type="EC" id="5.1.1.1"/>
    </reaction>
</comment>
<evidence type="ECO:0000256" key="2">
    <source>
        <dbReference type="ARBA" id="ARBA00001933"/>
    </source>
</evidence>
<dbReference type="InterPro" id="IPR000821">
    <property type="entry name" value="Ala_racemase"/>
</dbReference>
<feature type="domain" description="Alanine racemase C-terminal" evidence="8">
    <location>
        <begin position="256"/>
        <end position="385"/>
    </location>
</feature>
<feature type="active site" description="Proton acceptor; specific for L-alanine" evidence="5">
    <location>
        <position position="277"/>
    </location>
</feature>
<dbReference type="InterPro" id="IPR011079">
    <property type="entry name" value="Ala_racemase_C"/>
</dbReference>
<dbReference type="SUPFAM" id="SSF51419">
    <property type="entry name" value="PLP-binding barrel"/>
    <property type="match status" value="1"/>
</dbReference>
<gene>
    <name evidence="9" type="ORF">BAA01_15915</name>
</gene>
<feature type="active site" description="Proton acceptor; specific for D-alanine" evidence="5">
    <location>
        <position position="47"/>
    </location>
</feature>
<accession>A0A1Y3PSJ6</accession>
<dbReference type="PANTHER" id="PTHR30511">
    <property type="entry name" value="ALANINE RACEMASE"/>
    <property type="match status" value="1"/>
</dbReference>
<dbReference type="UniPathway" id="UPA00042">
    <property type="reaction ID" value="UER00497"/>
</dbReference>
<dbReference type="SMART" id="SM01005">
    <property type="entry name" value="Ala_racemase_C"/>
    <property type="match status" value="1"/>
</dbReference>
<dbReference type="Proteomes" id="UP000196475">
    <property type="component" value="Unassembled WGS sequence"/>
</dbReference>
<dbReference type="GO" id="GO:0030170">
    <property type="term" value="F:pyridoxal phosphate binding"/>
    <property type="evidence" value="ECO:0007669"/>
    <property type="project" value="UniProtKB-UniRule"/>
</dbReference>
<dbReference type="Gene3D" id="3.20.20.10">
    <property type="entry name" value="Alanine racemase"/>
    <property type="match status" value="1"/>
</dbReference>
<name>A0A1Y3PSJ6_9BACI</name>
<evidence type="ECO:0000313" key="9">
    <source>
        <dbReference type="EMBL" id="OUM90331.1"/>
    </source>
</evidence>
<dbReference type="InterPro" id="IPR029066">
    <property type="entry name" value="PLP-binding_barrel"/>
</dbReference>
<dbReference type="Pfam" id="PF01168">
    <property type="entry name" value="Ala_racemase_N"/>
    <property type="match status" value="1"/>
</dbReference>
<dbReference type="Gene3D" id="2.40.37.10">
    <property type="entry name" value="Lyase, Ornithine Decarboxylase, Chain A, domain 1"/>
    <property type="match status" value="1"/>
</dbReference>
<evidence type="ECO:0000256" key="3">
    <source>
        <dbReference type="ARBA" id="ARBA00022898"/>
    </source>
</evidence>
<organism evidence="9 10">
    <name type="scientific">Bacillus thermozeamaize</name>
    <dbReference type="NCBI Taxonomy" id="230954"/>
    <lineage>
        <taxon>Bacteria</taxon>
        <taxon>Bacillati</taxon>
        <taxon>Bacillota</taxon>
        <taxon>Bacilli</taxon>
        <taxon>Bacillales</taxon>
        <taxon>Bacillaceae</taxon>
        <taxon>Bacillus</taxon>
    </lineage>
</organism>
<proteinExistence type="inferred from homology"/>
<protein>
    <recommendedName>
        <fullName evidence="5">Alanine racemase</fullName>
        <ecNumber evidence="5">5.1.1.1</ecNumber>
    </recommendedName>
</protein>
<comment type="function">
    <text evidence="5">Catalyzes the interconversion of L-alanine and D-alanine. May also act on other amino acids.</text>
</comment>
<dbReference type="InterPro" id="IPR009006">
    <property type="entry name" value="Ala_racemase/Decarboxylase_C"/>
</dbReference>
<feature type="modified residue" description="N6-(pyridoxal phosphate)lysine" evidence="5 6">
    <location>
        <position position="47"/>
    </location>
</feature>
<evidence type="ECO:0000313" key="10">
    <source>
        <dbReference type="Proteomes" id="UP000196475"/>
    </source>
</evidence>
<sequence length="385" mass="43013">MESNVVSSKKLRFFRPVWAEVSLEAIVHNMRQFRRLYPDKLLMAVVKADAYGHGAVPVAKAALEAGADWLGVAFVEEALELRQAGVKAPILVLGTTREEEAIEAAVRHELALTVYEEANLLQMASCAGKMGKRLTVHVKADTGMNRIGIKGTENVVRLIQLAASRPWIDVQGLYTHFATADEAEKRFTRQQYETFMAMVRELERRRLKPSILHCANSAAAIDLPDLASDMLRIGISLYGIFPSPEVSRSRLVLKPAMQWKTRVAMVKRVPQGETISYGATYQVQDTAEWIATLPVGYADGYSRRLSNIGEVLIRGRRCPVVGRICMDQLMVRLPEDSGIEEGDEAVLFGEQDGEVLPVEQLADWLDTIPYEVLCMVGKRVPRVYR</sequence>
<dbReference type="InterPro" id="IPR001608">
    <property type="entry name" value="Ala_racemase_N"/>
</dbReference>
<dbReference type="EMBL" id="LZRT01000019">
    <property type="protein sequence ID" value="OUM90331.1"/>
    <property type="molecule type" value="Genomic_DNA"/>
</dbReference>
<comment type="similarity">
    <text evidence="5">Belongs to the alanine racemase family.</text>
</comment>
<keyword evidence="3 5" id="KW-0663">Pyridoxal phosphate</keyword>
<dbReference type="GO" id="GO:0009252">
    <property type="term" value="P:peptidoglycan biosynthetic process"/>
    <property type="evidence" value="ECO:0007669"/>
    <property type="project" value="TreeGrafter"/>
</dbReference>
<comment type="caution">
    <text evidence="9">The sequence shown here is derived from an EMBL/GenBank/DDBJ whole genome shotgun (WGS) entry which is preliminary data.</text>
</comment>
<comment type="cofactor">
    <cofactor evidence="2 5 6">
        <name>pyridoxal 5'-phosphate</name>
        <dbReference type="ChEBI" id="CHEBI:597326"/>
    </cofactor>
</comment>
<dbReference type="NCBIfam" id="TIGR00492">
    <property type="entry name" value="alr"/>
    <property type="match status" value="1"/>
</dbReference>
<evidence type="ECO:0000256" key="4">
    <source>
        <dbReference type="ARBA" id="ARBA00023235"/>
    </source>
</evidence>
<evidence type="ECO:0000256" key="7">
    <source>
        <dbReference type="PIRSR" id="PIRSR600821-52"/>
    </source>
</evidence>
<feature type="binding site" evidence="5 7">
    <location>
        <position position="326"/>
    </location>
    <ligand>
        <name>substrate</name>
    </ligand>
</feature>
<feature type="binding site" evidence="5 7">
    <location>
        <position position="146"/>
    </location>
    <ligand>
        <name>substrate</name>
    </ligand>
</feature>
<comment type="pathway">
    <text evidence="5">Amino-acid biosynthesis; D-alanine biosynthesis; D-alanine from L-alanine: step 1/1.</text>
</comment>
<dbReference type="GO" id="GO:0030632">
    <property type="term" value="P:D-alanine biosynthetic process"/>
    <property type="evidence" value="ECO:0007669"/>
    <property type="project" value="UniProtKB-UniRule"/>
</dbReference>
<dbReference type="InterPro" id="IPR020622">
    <property type="entry name" value="Ala_racemase_pyridoxalP-BS"/>
</dbReference>
<dbReference type="Pfam" id="PF00842">
    <property type="entry name" value="Ala_racemase_C"/>
    <property type="match status" value="1"/>
</dbReference>
<dbReference type="HAMAP" id="MF_01201">
    <property type="entry name" value="Ala_racemase"/>
    <property type="match status" value="1"/>
</dbReference>
<dbReference type="CDD" id="cd00430">
    <property type="entry name" value="PLPDE_III_AR"/>
    <property type="match status" value="1"/>
</dbReference>
<dbReference type="FunFam" id="2.40.37.10:FF:000006">
    <property type="entry name" value="Alanine racemase"/>
    <property type="match status" value="1"/>
</dbReference>
<reference evidence="10" key="1">
    <citation type="submission" date="2016-06" db="EMBL/GenBank/DDBJ databases">
        <authorList>
            <person name="Nascimento L."/>
            <person name="Pereira R.V."/>
            <person name="Martins L.F."/>
            <person name="Quaggio R.B."/>
            <person name="Silva A.M."/>
            <person name="Setubal J.C."/>
        </authorList>
    </citation>
    <scope>NUCLEOTIDE SEQUENCE [LARGE SCALE GENOMIC DNA]</scope>
</reference>
<dbReference type="PRINTS" id="PR00992">
    <property type="entry name" value="ALARACEMASE"/>
</dbReference>